<evidence type="ECO:0000313" key="12">
    <source>
        <dbReference type="Proteomes" id="UP000437068"/>
    </source>
</evidence>
<dbReference type="EMBL" id="QXGF01004458">
    <property type="protein sequence ID" value="KAE8919751.1"/>
    <property type="molecule type" value="Genomic_DNA"/>
</dbReference>
<keyword evidence="1" id="KW-0732">Signal</keyword>
<keyword evidence="11" id="KW-1185">Reference proteome</keyword>
<evidence type="ECO:0000313" key="14">
    <source>
        <dbReference type="Proteomes" id="UP000441208"/>
    </source>
</evidence>
<proteinExistence type="predicted"/>
<evidence type="ECO:0000313" key="15">
    <source>
        <dbReference type="Proteomes" id="UP000460718"/>
    </source>
</evidence>
<dbReference type="EMBL" id="QXGD01004375">
    <property type="protein sequence ID" value="KAE9170928.1"/>
    <property type="molecule type" value="Genomic_DNA"/>
</dbReference>
<evidence type="ECO:0000313" key="17">
    <source>
        <dbReference type="Proteomes" id="UP000488956"/>
    </source>
</evidence>
<name>A0A6A3H6A9_9STRA</name>
<evidence type="ECO:0000313" key="3">
    <source>
        <dbReference type="EMBL" id="KAE8964585.1"/>
    </source>
</evidence>
<dbReference type="Proteomes" id="UP000440367">
    <property type="component" value="Unassembled WGS sequence"/>
</dbReference>
<evidence type="ECO:0000313" key="4">
    <source>
        <dbReference type="EMBL" id="KAE9062959.1"/>
    </source>
</evidence>
<dbReference type="EMBL" id="QXFX01004734">
    <property type="protein sequence ID" value="KAE9062959.1"/>
    <property type="molecule type" value="Genomic_DNA"/>
</dbReference>
<protein>
    <recommendedName>
        <fullName evidence="18">RxLR effector protein</fullName>
    </recommendedName>
</protein>
<evidence type="ECO:0000256" key="1">
    <source>
        <dbReference type="SAM" id="SignalP"/>
    </source>
</evidence>
<dbReference type="Proteomes" id="UP000460718">
    <property type="component" value="Unassembled WGS sequence"/>
</dbReference>
<dbReference type="EMBL" id="QXGB01004623">
    <property type="protein sequence ID" value="KAE9165567.1"/>
    <property type="molecule type" value="Genomic_DNA"/>
</dbReference>
<evidence type="ECO:0000313" key="16">
    <source>
        <dbReference type="Proteomes" id="UP000476176"/>
    </source>
</evidence>
<dbReference type="EMBL" id="QXGE01004873">
    <property type="protein sequence ID" value="KAE9269196.1"/>
    <property type="molecule type" value="Genomic_DNA"/>
</dbReference>
<dbReference type="Proteomes" id="UP000437068">
    <property type="component" value="Unassembled WGS sequence"/>
</dbReference>
<evidence type="ECO:0000313" key="6">
    <source>
        <dbReference type="EMBL" id="KAE9165567.1"/>
    </source>
</evidence>
<evidence type="ECO:0000313" key="5">
    <source>
        <dbReference type="EMBL" id="KAE9063918.1"/>
    </source>
</evidence>
<dbReference type="Proteomes" id="UP000441208">
    <property type="component" value="Unassembled WGS sequence"/>
</dbReference>
<evidence type="ECO:0000313" key="8">
    <source>
        <dbReference type="EMBL" id="KAE9170928.1"/>
    </source>
</evidence>
<evidence type="ECO:0000313" key="10">
    <source>
        <dbReference type="Proteomes" id="UP000429523"/>
    </source>
</evidence>
<feature type="chain" id="PRO_5036379579" description="RxLR effector protein" evidence="1">
    <location>
        <begin position="23"/>
        <end position="54"/>
    </location>
</feature>
<dbReference type="EMBL" id="QXFW01004726">
    <property type="protein sequence ID" value="KAE8964585.1"/>
    <property type="molecule type" value="Genomic_DNA"/>
</dbReference>
<evidence type="ECO:0000313" key="7">
    <source>
        <dbReference type="EMBL" id="KAE9167590.1"/>
    </source>
</evidence>
<comment type="caution">
    <text evidence="3">The sequence shown here is derived from an EMBL/GenBank/DDBJ whole genome shotgun (WGS) entry which is preliminary data.</text>
</comment>
<gene>
    <name evidence="9" type="ORF">PF001_g29335</name>
    <name evidence="8" type="ORF">PF002_g29959</name>
    <name evidence="7" type="ORF">PF004_g28776</name>
    <name evidence="6" type="ORF">PF005_g29551</name>
    <name evidence="5" type="ORF">PF007_g29384</name>
    <name evidence="2" type="ORF">PF009_g29947</name>
    <name evidence="4" type="ORF">PF010_g29187</name>
    <name evidence="3" type="ORF">PF011_g28608</name>
</gene>
<evidence type="ECO:0000313" key="13">
    <source>
        <dbReference type="Proteomes" id="UP000440367"/>
    </source>
</evidence>
<organism evidence="3 15">
    <name type="scientific">Phytophthora fragariae</name>
    <dbReference type="NCBI Taxonomy" id="53985"/>
    <lineage>
        <taxon>Eukaryota</taxon>
        <taxon>Sar</taxon>
        <taxon>Stramenopiles</taxon>
        <taxon>Oomycota</taxon>
        <taxon>Peronosporomycetes</taxon>
        <taxon>Peronosporales</taxon>
        <taxon>Peronosporaceae</taxon>
        <taxon>Phytophthora</taxon>
    </lineage>
</organism>
<sequence length="54" mass="5622">MRLLYVAVVAAAVAALTASTDGLQIVPYTTKYTSLQTGAEARYPPYVEGKGTGS</sequence>
<dbReference type="AlphaFoldDB" id="A0A6A3H6A9"/>
<dbReference type="Proteomes" id="UP000429523">
    <property type="component" value="Unassembled WGS sequence"/>
</dbReference>
<evidence type="ECO:0000313" key="9">
    <source>
        <dbReference type="EMBL" id="KAE9269196.1"/>
    </source>
</evidence>
<dbReference type="OrthoDB" id="10438101at2759"/>
<feature type="signal peptide" evidence="1">
    <location>
        <begin position="1"/>
        <end position="22"/>
    </location>
</feature>
<dbReference type="EMBL" id="QXFZ01004533">
    <property type="protein sequence ID" value="KAE9063918.1"/>
    <property type="molecule type" value="Genomic_DNA"/>
</dbReference>
<evidence type="ECO:0000313" key="2">
    <source>
        <dbReference type="EMBL" id="KAE8919751.1"/>
    </source>
</evidence>
<accession>A0A6A3H6A9</accession>
<dbReference type="Proteomes" id="UP000476176">
    <property type="component" value="Unassembled WGS sequence"/>
</dbReference>
<dbReference type="Proteomes" id="UP000433483">
    <property type="component" value="Unassembled WGS sequence"/>
</dbReference>
<dbReference type="Proteomes" id="UP000488956">
    <property type="component" value="Unassembled WGS sequence"/>
</dbReference>
<evidence type="ECO:0000313" key="11">
    <source>
        <dbReference type="Proteomes" id="UP000433483"/>
    </source>
</evidence>
<evidence type="ECO:0008006" key="18">
    <source>
        <dbReference type="Google" id="ProtNLM"/>
    </source>
</evidence>
<dbReference type="EMBL" id="QXGC01004826">
    <property type="protein sequence ID" value="KAE9167590.1"/>
    <property type="molecule type" value="Genomic_DNA"/>
</dbReference>
<reference evidence="15 16" key="1">
    <citation type="submission" date="2018-09" db="EMBL/GenBank/DDBJ databases">
        <title>Genomic investigation of the strawberry pathogen Phytophthora fragariae indicates pathogenicity is determined by transcriptional variation in three key races.</title>
        <authorList>
            <person name="Adams T.M."/>
            <person name="Armitage A.D."/>
            <person name="Sobczyk M.K."/>
            <person name="Bates H.J."/>
            <person name="Dunwell J.M."/>
            <person name="Nellist C.F."/>
            <person name="Harrison R.J."/>
        </authorList>
    </citation>
    <scope>NUCLEOTIDE SEQUENCE [LARGE SCALE GENOMIC DNA]</scope>
    <source>
        <strain evidence="9 12">A4</strain>
        <strain evidence="8 13">BC-1</strain>
        <strain evidence="7 16">BC-23</strain>
        <strain evidence="6 11">NOV-27</strain>
        <strain evidence="5 14">NOV-71</strain>
        <strain evidence="2 10">NOV-9</strain>
        <strain evidence="4 17">ONT-3</strain>
        <strain evidence="3 15">SCRP245</strain>
    </source>
</reference>